<feature type="transmembrane region" description="Helical" evidence="8">
    <location>
        <begin position="532"/>
        <end position="550"/>
    </location>
</feature>
<dbReference type="AlphaFoldDB" id="A0A517VBW9"/>
<dbReference type="GO" id="GO:0006813">
    <property type="term" value="P:potassium ion transport"/>
    <property type="evidence" value="ECO:0007669"/>
    <property type="project" value="InterPro"/>
</dbReference>
<feature type="transmembrane region" description="Helical" evidence="8">
    <location>
        <begin position="466"/>
        <end position="488"/>
    </location>
</feature>
<dbReference type="InterPro" id="IPR006512">
    <property type="entry name" value="YidE_YbjL"/>
</dbReference>
<dbReference type="RefSeq" id="WP_145226508.1">
    <property type="nucleotide sequence ID" value="NZ_CP036343.1"/>
</dbReference>
<dbReference type="InterPro" id="IPR036721">
    <property type="entry name" value="RCK_C_sf"/>
</dbReference>
<evidence type="ECO:0000313" key="10">
    <source>
        <dbReference type="EMBL" id="QDT90512.1"/>
    </source>
</evidence>
<dbReference type="NCBIfam" id="TIGR01625">
    <property type="entry name" value="YidE_YbjL_dupl"/>
    <property type="match status" value="2"/>
</dbReference>
<dbReference type="InterPro" id="IPR050144">
    <property type="entry name" value="AAE_transporter"/>
</dbReference>
<dbReference type="PROSITE" id="PS51202">
    <property type="entry name" value="RCK_C"/>
    <property type="match status" value="1"/>
</dbReference>
<evidence type="ECO:0000259" key="9">
    <source>
        <dbReference type="PROSITE" id="PS51202"/>
    </source>
</evidence>
<protein>
    <submittedName>
        <fullName evidence="10">Aspartate/alanine antiporter</fullName>
    </submittedName>
</protein>
<evidence type="ECO:0000256" key="3">
    <source>
        <dbReference type="ARBA" id="ARBA00022448"/>
    </source>
</evidence>
<dbReference type="Pfam" id="PF02080">
    <property type="entry name" value="TrkA_C"/>
    <property type="match status" value="1"/>
</dbReference>
<evidence type="ECO:0000256" key="5">
    <source>
        <dbReference type="ARBA" id="ARBA00022692"/>
    </source>
</evidence>
<dbReference type="SUPFAM" id="SSF116726">
    <property type="entry name" value="TrkA C-terminal domain-like"/>
    <property type="match status" value="2"/>
</dbReference>
<feature type="transmembrane region" description="Helical" evidence="8">
    <location>
        <begin position="29"/>
        <end position="47"/>
    </location>
</feature>
<feature type="transmembrane region" description="Helical" evidence="8">
    <location>
        <begin position="166"/>
        <end position="188"/>
    </location>
</feature>
<dbReference type="GO" id="GO:0005886">
    <property type="term" value="C:plasma membrane"/>
    <property type="evidence" value="ECO:0007669"/>
    <property type="project" value="UniProtKB-SubCell"/>
</dbReference>
<evidence type="ECO:0000256" key="6">
    <source>
        <dbReference type="ARBA" id="ARBA00022989"/>
    </source>
</evidence>
<keyword evidence="11" id="KW-1185">Reference proteome</keyword>
<feature type="transmembrane region" description="Helical" evidence="8">
    <location>
        <begin position="401"/>
        <end position="421"/>
    </location>
</feature>
<evidence type="ECO:0000313" key="11">
    <source>
        <dbReference type="Proteomes" id="UP000316855"/>
    </source>
</evidence>
<accession>A0A517VBW9</accession>
<dbReference type="Gene3D" id="3.30.70.1450">
    <property type="entry name" value="Regulator of K+ conductance, C-terminal domain"/>
    <property type="match status" value="2"/>
</dbReference>
<evidence type="ECO:0000256" key="2">
    <source>
        <dbReference type="ARBA" id="ARBA00009854"/>
    </source>
</evidence>
<feature type="transmembrane region" description="Helical" evidence="8">
    <location>
        <begin position="109"/>
        <end position="128"/>
    </location>
</feature>
<keyword evidence="5 8" id="KW-0812">Transmembrane</keyword>
<dbReference type="InterPro" id="IPR006037">
    <property type="entry name" value="RCK_C"/>
</dbReference>
<proteinExistence type="inferred from homology"/>
<feature type="transmembrane region" description="Helical" evidence="8">
    <location>
        <begin position="377"/>
        <end position="395"/>
    </location>
</feature>
<evidence type="ECO:0000256" key="4">
    <source>
        <dbReference type="ARBA" id="ARBA00022475"/>
    </source>
</evidence>
<evidence type="ECO:0000256" key="1">
    <source>
        <dbReference type="ARBA" id="ARBA00004651"/>
    </source>
</evidence>
<comment type="subcellular location">
    <subcellularLocation>
        <location evidence="1">Cell membrane</location>
        <topology evidence="1">Multi-pass membrane protein</topology>
    </subcellularLocation>
</comment>
<dbReference type="GO" id="GO:0008324">
    <property type="term" value="F:monoatomic cation transmembrane transporter activity"/>
    <property type="evidence" value="ECO:0007669"/>
    <property type="project" value="InterPro"/>
</dbReference>
<keyword evidence="6 8" id="KW-1133">Transmembrane helix</keyword>
<name>A0A517VBW9_9PLAN</name>
<evidence type="ECO:0000256" key="7">
    <source>
        <dbReference type="ARBA" id="ARBA00023136"/>
    </source>
</evidence>
<comment type="similarity">
    <text evidence="2">Belongs to the AAE transporter (TC 2.A.81) family.</text>
</comment>
<dbReference type="Pfam" id="PF06826">
    <property type="entry name" value="Asp-Al_Ex"/>
    <property type="match status" value="2"/>
</dbReference>
<dbReference type="PANTHER" id="PTHR30445:SF3">
    <property type="entry name" value="TRANSPORT PROTEIN YIDE-RELATED"/>
    <property type="match status" value="1"/>
</dbReference>
<dbReference type="EMBL" id="CP036343">
    <property type="protein sequence ID" value="QDT90512.1"/>
    <property type="molecule type" value="Genomic_DNA"/>
</dbReference>
<evidence type="ECO:0000256" key="8">
    <source>
        <dbReference type="SAM" id="Phobius"/>
    </source>
</evidence>
<dbReference type="Proteomes" id="UP000316855">
    <property type="component" value="Chromosome"/>
</dbReference>
<sequence length="551" mass="58226">MELLELIPSVDYSVAIELCAPGARKRCRAIEEIVVLFAVIGFGLILGKISIRGISLGSSGVIFAGLLAGHWGYQVEPEAGLAGVVLFIYCLGIGAGPSFLQMFLNRGKALVLLAGVMMSSALLAVWLMGRLFKLSPDLASGLFAGALTSTPALAAATEKLPAGSDVAVGFGIAYPFGVIGVILFIQILPRWFPGGIDKALSESTAARGEIIREVVEVQNRNLVGKRLRDVTILAKSNCQVSRLIVNGQPRPIPKEFQLELGQLLLVIGRTGQIETVMEALGTRCPDAQYVLDVERQRRDIVITSKEVVGRTLKDLHFRSRFGVTIARITRQNIEFVPGSEQSLHYGDILRAVGEPEDLERFATAVGHRARTADETDLIILAGGLILGMILGRLSVSLGSQSFSLGMAGGPLLVGLLMGHFGQFGGLSVQMPRAGRLLLSELGLTVFLAQAGCQAGGNFVEVVRANGLTMCLAAAVVVMVALLSGLLAARYWLRLNLLETAGGLCGAMTSTPGLGAVTSAIDSSEPATSYATVYPVALVLVTLLTPILIALL</sequence>
<feature type="domain" description="RCK C-terminal" evidence="9">
    <location>
        <begin position="282"/>
        <end position="367"/>
    </location>
</feature>
<reference evidence="10 11" key="1">
    <citation type="submission" date="2019-02" db="EMBL/GenBank/DDBJ databases">
        <title>Deep-cultivation of Planctomycetes and their phenomic and genomic characterization uncovers novel biology.</title>
        <authorList>
            <person name="Wiegand S."/>
            <person name="Jogler M."/>
            <person name="Boedeker C."/>
            <person name="Pinto D."/>
            <person name="Vollmers J."/>
            <person name="Rivas-Marin E."/>
            <person name="Kohn T."/>
            <person name="Peeters S.H."/>
            <person name="Heuer A."/>
            <person name="Rast P."/>
            <person name="Oberbeckmann S."/>
            <person name="Bunk B."/>
            <person name="Jeske O."/>
            <person name="Meyerdierks A."/>
            <person name="Storesund J.E."/>
            <person name="Kallscheuer N."/>
            <person name="Luecker S."/>
            <person name="Lage O.M."/>
            <person name="Pohl T."/>
            <person name="Merkel B.J."/>
            <person name="Hornburger P."/>
            <person name="Mueller R.-W."/>
            <person name="Bruemmer F."/>
            <person name="Labrenz M."/>
            <person name="Spormann A.M."/>
            <person name="Op den Camp H."/>
            <person name="Overmann J."/>
            <person name="Amann R."/>
            <person name="Jetten M.S.M."/>
            <person name="Mascher T."/>
            <person name="Medema M.H."/>
            <person name="Devos D.P."/>
            <person name="Kaster A.-K."/>
            <person name="Ovreas L."/>
            <person name="Rohde M."/>
            <person name="Galperin M.Y."/>
            <person name="Jogler C."/>
        </authorList>
    </citation>
    <scope>NUCLEOTIDE SEQUENCE [LARGE SCALE GENOMIC DNA]</scope>
    <source>
        <strain evidence="10 11">Pan161</strain>
    </source>
</reference>
<keyword evidence="4" id="KW-1003">Cell membrane</keyword>
<organism evidence="10 11">
    <name type="scientific">Gimesia algae</name>
    <dbReference type="NCBI Taxonomy" id="2527971"/>
    <lineage>
        <taxon>Bacteria</taxon>
        <taxon>Pseudomonadati</taxon>
        <taxon>Planctomycetota</taxon>
        <taxon>Planctomycetia</taxon>
        <taxon>Planctomycetales</taxon>
        <taxon>Planctomycetaceae</taxon>
        <taxon>Gimesia</taxon>
    </lineage>
</organism>
<gene>
    <name evidence="10" type="primary">aspT</name>
    <name evidence="10" type="ORF">Pan161_21650</name>
</gene>
<dbReference type="PANTHER" id="PTHR30445">
    <property type="entry name" value="K(+)_H(+) ANTIPORTER SUBUNIT KHTT"/>
    <property type="match status" value="1"/>
</dbReference>
<dbReference type="KEGG" id="gax:Pan161_21650"/>
<keyword evidence="7 8" id="KW-0472">Membrane</keyword>
<feature type="transmembrane region" description="Helical" evidence="8">
    <location>
        <begin position="79"/>
        <end position="100"/>
    </location>
</feature>
<dbReference type="OrthoDB" id="9155749at2"/>
<keyword evidence="3" id="KW-0813">Transport</keyword>